<dbReference type="PRINTS" id="PR01182">
    <property type="entry name" value="ORNDCRBXLASE"/>
</dbReference>
<dbReference type="PANTHER" id="PTHR11482">
    <property type="entry name" value="ARGININE/DIAMINOPIMELATE/ORNITHINE DECARBOXYLASE"/>
    <property type="match status" value="1"/>
</dbReference>
<name>A0A091KD69_COLST</name>
<organism evidence="4 5">
    <name type="scientific">Colius striatus</name>
    <name type="common">Speckled mousebird</name>
    <dbReference type="NCBI Taxonomy" id="57412"/>
    <lineage>
        <taxon>Eukaryota</taxon>
        <taxon>Metazoa</taxon>
        <taxon>Chordata</taxon>
        <taxon>Craniata</taxon>
        <taxon>Vertebrata</taxon>
        <taxon>Euteleostomi</taxon>
        <taxon>Archelosauria</taxon>
        <taxon>Archosauria</taxon>
        <taxon>Dinosauria</taxon>
        <taxon>Saurischia</taxon>
        <taxon>Theropoda</taxon>
        <taxon>Coelurosauria</taxon>
        <taxon>Aves</taxon>
        <taxon>Neognathae</taxon>
        <taxon>Neoaves</taxon>
        <taxon>Telluraves</taxon>
        <taxon>Coraciimorphae</taxon>
        <taxon>Coliiformes</taxon>
        <taxon>Coliidae</taxon>
        <taxon>Colius</taxon>
    </lineage>
</organism>
<dbReference type="Gene3D" id="3.20.20.10">
    <property type="entry name" value="Alanine racemase"/>
    <property type="match status" value="1"/>
</dbReference>
<reference evidence="4 5" key="1">
    <citation type="submission" date="2014-04" db="EMBL/GenBank/DDBJ databases">
        <title>Genome evolution of avian class.</title>
        <authorList>
            <person name="Zhang G."/>
            <person name="Li C."/>
        </authorList>
    </citation>
    <scope>NUCLEOTIDE SEQUENCE [LARGE SCALE GENOMIC DNA]</scope>
    <source>
        <strain evidence="4">BGI_N325</strain>
    </source>
</reference>
<protein>
    <submittedName>
        <fullName evidence="4">Ornithine decarboxylase 2</fullName>
    </submittedName>
</protein>
<dbReference type="Pfam" id="PF02784">
    <property type="entry name" value="Orn_Arg_deC_N"/>
    <property type="match status" value="1"/>
</dbReference>
<dbReference type="GO" id="GO:0003824">
    <property type="term" value="F:catalytic activity"/>
    <property type="evidence" value="ECO:0007669"/>
    <property type="project" value="InterPro"/>
</dbReference>
<dbReference type="GO" id="GO:0005737">
    <property type="term" value="C:cytoplasm"/>
    <property type="evidence" value="ECO:0007669"/>
    <property type="project" value="TreeGrafter"/>
</dbReference>
<dbReference type="EMBL" id="KK553022">
    <property type="protein sequence ID" value="KFP34331.1"/>
    <property type="molecule type" value="Genomic_DNA"/>
</dbReference>
<gene>
    <name evidence="4" type="ORF">N325_06336</name>
</gene>
<evidence type="ECO:0000256" key="2">
    <source>
        <dbReference type="SAM" id="MobiDB-lite"/>
    </source>
</evidence>
<feature type="domain" description="Orn/DAP/Arg decarboxylase 2 N-terminal" evidence="3">
    <location>
        <begin position="45"/>
        <end position="279"/>
    </location>
</feature>
<dbReference type="FunFam" id="3.20.20.10:FF:000006">
    <property type="entry name" value="Ornithine decarboxylase 1"/>
    <property type="match status" value="1"/>
</dbReference>
<dbReference type="InterPro" id="IPR002433">
    <property type="entry name" value="Orn_de-COase"/>
</dbReference>
<accession>A0A091KD69</accession>
<sequence>MNGYLTESNFTMVEEGFTTRDLLENLLAELCQERDQQASFFVADLGDIVQKHLRFLKALPRVKPFFPVRCNGSEGVIRLLAELGASFACANKAEISRVQSIGVPADRIFYSSPCKQVAHIRYAASQGVQLMTFDNEVELSKVARSHPHARMLLGIAADSSPSAHPSMRFGTTLESCRYLLEAAKEQAVEVVGISFHLGSHGLEPQAFAQALAAAQMAFEMGTEMGYHMHLLDIGGGFPGTEDSRARFEEMAAVINSALDSYFPEDCGVQVVATPGRYYVTSAFTLAASITAREEVATEQPSSDGRASCITSAMASTAPSAASCLTAPAPGLSCTRPGPSTSLRGPAGHSDERVADGLDLPELQVGDWLVFEDMGAYSIPSSSLPGGCPQPHVTYAMSRVAW</sequence>
<dbReference type="AlphaFoldDB" id="A0A091KD69"/>
<evidence type="ECO:0000313" key="5">
    <source>
        <dbReference type="Proteomes" id="UP000053615"/>
    </source>
</evidence>
<feature type="region of interest" description="Disordered" evidence="2">
    <location>
        <begin position="334"/>
        <end position="353"/>
    </location>
</feature>
<keyword evidence="5" id="KW-1185">Reference proteome</keyword>
<evidence type="ECO:0000313" key="4">
    <source>
        <dbReference type="EMBL" id="KFP34331.1"/>
    </source>
</evidence>
<dbReference type="PANTHER" id="PTHR11482:SF4">
    <property type="entry name" value="ANTIZYME INHIBITOR 2"/>
    <property type="match status" value="1"/>
</dbReference>
<dbReference type="InterPro" id="IPR000183">
    <property type="entry name" value="Orn/DAP/Arg_de-COase"/>
</dbReference>
<dbReference type="SUPFAM" id="SSF50621">
    <property type="entry name" value="Alanine racemase C-terminal domain-like"/>
    <property type="match status" value="1"/>
</dbReference>
<dbReference type="SUPFAM" id="SSF51419">
    <property type="entry name" value="PLP-binding barrel"/>
    <property type="match status" value="1"/>
</dbReference>
<proteinExistence type="predicted"/>
<evidence type="ECO:0000259" key="3">
    <source>
        <dbReference type="Pfam" id="PF02784"/>
    </source>
</evidence>
<dbReference type="InterPro" id="IPR029066">
    <property type="entry name" value="PLP-binding_barrel"/>
</dbReference>
<evidence type="ECO:0000256" key="1">
    <source>
        <dbReference type="ARBA" id="ARBA00023115"/>
    </source>
</evidence>
<dbReference type="GO" id="GO:0033387">
    <property type="term" value="P:putrescine biosynthetic process from arginine, via ornithine"/>
    <property type="evidence" value="ECO:0007669"/>
    <property type="project" value="TreeGrafter"/>
</dbReference>
<dbReference type="Proteomes" id="UP000053615">
    <property type="component" value="Unassembled WGS sequence"/>
</dbReference>
<dbReference type="InterPro" id="IPR022644">
    <property type="entry name" value="De-COase2_N"/>
</dbReference>
<dbReference type="PRINTS" id="PR01179">
    <property type="entry name" value="ODADCRBXLASE"/>
</dbReference>
<keyword evidence="1" id="KW-0620">Polyamine biosynthesis</keyword>
<dbReference type="InterPro" id="IPR009006">
    <property type="entry name" value="Ala_racemase/Decarboxylase_C"/>
</dbReference>
<dbReference type="Gene3D" id="2.40.37.10">
    <property type="entry name" value="Lyase, Ornithine Decarboxylase, Chain A, domain 1"/>
    <property type="match status" value="1"/>
</dbReference>
<dbReference type="CDD" id="cd00622">
    <property type="entry name" value="PLPDE_III_ODC"/>
    <property type="match status" value="1"/>
</dbReference>